<name>A0A517WJG0_9PLAN</name>
<dbReference type="RefSeq" id="WP_145043659.1">
    <property type="nucleotide sequence ID" value="NZ_CP036347.1"/>
</dbReference>
<dbReference type="Proteomes" id="UP000320722">
    <property type="component" value="Chromosome"/>
</dbReference>
<evidence type="ECO:0000313" key="1">
    <source>
        <dbReference type="EMBL" id="QDU05391.1"/>
    </source>
</evidence>
<evidence type="ECO:0000313" key="2">
    <source>
        <dbReference type="Proteomes" id="UP000320722"/>
    </source>
</evidence>
<protein>
    <submittedName>
        <fullName evidence="1">Uncharacterized protein</fullName>
    </submittedName>
</protein>
<dbReference type="EMBL" id="CP036347">
    <property type="protein sequence ID" value="QDU05391.1"/>
    <property type="molecule type" value="Genomic_DNA"/>
</dbReference>
<sequence>MKEIDRILSELKSNDEKIVLSALRRLEDTNVASQELAVPEIGRILSISHNETVIAFCIHALASIGGKNAIQELQIFMLVCSDLKSLYLIGETFISLGSYRDATLIVNYLERLGMSGDLPRQFTPLSLEEMTGDCESPPDRNESPMPGLKFKDECWTTLISQKSIGSPVYFELVFAHSNASNGPDKLQIKSMDAISQIDKPFWRMVNRTVIQWLIDENPVAEESPTYNKENWPKVARFVVPKAFEKMTGAYAIQFDSDWEFEHGIECFVLPGKEIIVLRNDNLSLAKNWWQALGVS</sequence>
<reference evidence="1 2" key="1">
    <citation type="submission" date="2019-02" db="EMBL/GenBank/DDBJ databases">
        <title>Deep-cultivation of Planctomycetes and their phenomic and genomic characterization uncovers novel biology.</title>
        <authorList>
            <person name="Wiegand S."/>
            <person name="Jogler M."/>
            <person name="Boedeker C."/>
            <person name="Pinto D."/>
            <person name="Vollmers J."/>
            <person name="Rivas-Marin E."/>
            <person name="Kohn T."/>
            <person name="Peeters S.H."/>
            <person name="Heuer A."/>
            <person name="Rast P."/>
            <person name="Oberbeckmann S."/>
            <person name="Bunk B."/>
            <person name="Jeske O."/>
            <person name="Meyerdierks A."/>
            <person name="Storesund J.E."/>
            <person name="Kallscheuer N."/>
            <person name="Luecker S."/>
            <person name="Lage O.M."/>
            <person name="Pohl T."/>
            <person name="Merkel B.J."/>
            <person name="Hornburger P."/>
            <person name="Mueller R.-W."/>
            <person name="Bruemmer F."/>
            <person name="Labrenz M."/>
            <person name="Spormann A.M."/>
            <person name="Op den Camp H."/>
            <person name="Overmann J."/>
            <person name="Amann R."/>
            <person name="Jetten M.S.M."/>
            <person name="Mascher T."/>
            <person name="Medema M.H."/>
            <person name="Devos D.P."/>
            <person name="Kaster A.-K."/>
            <person name="Ovreas L."/>
            <person name="Rohde M."/>
            <person name="Galperin M.Y."/>
            <person name="Jogler C."/>
        </authorList>
    </citation>
    <scope>NUCLEOTIDE SEQUENCE [LARGE SCALE GENOMIC DNA]</scope>
    <source>
        <strain evidence="1 2">V6</strain>
    </source>
</reference>
<proteinExistence type="predicted"/>
<accession>A0A517WJG0</accession>
<gene>
    <name evidence="1" type="ORF">V6x_51270</name>
</gene>
<dbReference type="AlphaFoldDB" id="A0A517WJG0"/>
<organism evidence="1 2">
    <name type="scientific">Gimesia chilikensis</name>
    <dbReference type="NCBI Taxonomy" id="2605989"/>
    <lineage>
        <taxon>Bacteria</taxon>
        <taxon>Pseudomonadati</taxon>
        <taxon>Planctomycetota</taxon>
        <taxon>Planctomycetia</taxon>
        <taxon>Planctomycetales</taxon>
        <taxon>Planctomycetaceae</taxon>
        <taxon>Gimesia</taxon>
    </lineage>
</organism>